<evidence type="ECO:0000313" key="4">
    <source>
        <dbReference type="EMBL" id="ALJ59504.1"/>
    </source>
</evidence>
<dbReference type="Pfam" id="PF00691">
    <property type="entry name" value="OmpA"/>
    <property type="match status" value="1"/>
</dbReference>
<dbReference type="AlphaFoldDB" id="A0A0P0FVZ6"/>
<dbReference type="STRING" id="246787.BcellWH2_02263"/>
<dbReference type="GO" id="GO:0016020">
    <property type="term" value="C:membrane"/>
    <property type="evidence" value="ECO:0007669"/>
    <property type="project" value="UniProtKB-UniRule"/>
</dbReference>
<dbReference type="SUPFAM" id="SSF103088">
    <property type="entry name" value="OmpA-like"/>
    <property type="match status" value="1"/>
</dbReference>
<accession>A0A0P0FVZ6</accession>
<reference evidence="5 7" key="2">
    <citation type="journal article" date="2019" name="Nat. Med.">
        <title>A library of human gut bacterial isolates paired with longitudinal multiomics data enables mechanistic microbiome research.</title>
        <authorList>
            <person name="Poyet M."/>
            <person name="Groussin M."/>
            <person name="Gibbons S.M."/>
            <person name="Avila-Pacheco J."/>
            <person name="Jiang X."/>
            <person name="Kearney S.M."/>
            <person name="Perrotta A.R."/>
            <person name="Berdy B."/>
            <person name="Zhao S."/>
            <person name="Lieberman T.D."/>
            <person name="Swanson P.K."/>
            <person name="Smith M."/>
            <person name="Roesemann S."/>
            <person name="Alexander J.E."/>
            <person name="Rich S.A."/>
            <person name="Livny J."/>
            <person name="Vlamakis H."/>
            <person name="Clish C."/>
            <person name="Bullock K."/>
            <person name="Deik A."/>
            <person name="Scott J."/>
            <person name="Pierce K.A."/>
            <person name="Xavier R.J."/>
            <person name="Alm E.J."/>
        </authorList>
    </citation>
    <scope>NUCLEOTIDE SEQUENCE [LARGE SCALE GENOMIC DNA]</scope>
    <source>
        <strain evidence="5 7">BIOML-A6</strain>
    </source>
</reference>
<dbReference type="EMBL" id="VVYV01000033">
    <property type="protein sequence ID" value="KAA5415425.1"/>
    <property type="molecule type" value="Genomic_DNA"/>
</dbReference>
<keyword evidence="2" id="KW-0732">Signal</keyword>
<dbReference type="Proteomes" id="UP000061809">
    <property type="component" value="Chromosome"/>
</dbReference>
<feature type="chain" id="PRO_5013461238" evidence="2">
    <location>
        <begin position="22"/>
        <end position="360"/>
    </location>
</feature>
<dbReference type="Proteomes" id="UP000448877">
    <property type="component" value="Unassembled WGS sequence"/>
</dbReference>
<evidence type="ECO:0000259" key="3">
    <source>
        <dbReference type="PROSITE" id="PS51123"/>
    </source>
</evidence>
<dbReference type="InterPro" id="IPR006665">
    <property type="entry name" value="OmpA-like"/>
</dbReference>
<feature type="signal peptide" evidence="2">
    <location>
        <begin position="1"/>
        <end position="21"/>
    </location>
</feature>
<dbReference type="PANTHER" id="PTHR30329">
    <property type="entry name" value="STATOR ELEMENT OF FLAGELLAR MOTOR COMPLEX"/>
    <property type="match status" value="1"/>
</dbReference>
<evidence type="ECO:0000313" key="6">
    <source>
        <dbReference type="Proteomes" id="UP000061809"/>
    </source>
</evidence>
<evidence type="ECO:0000313" key="5">
    <source>
        <dbReference type="EMBL" id="KAA5415425.1"/>
    </source>
</evidence>
<reference evidence="4 6" key="1">
    <citation type="journal article" date="2015" name="Science">
        <title>Genetic determinants of in vivo fitness and diet responsiveness in multiple human gut Bacteroides.</title>
        <authorList>
            <person name="Wu M."/>
            <person name="McNulty N.P."/>
            <person name="Rodionov D.A."/>
            <person name="Khoroshkin M.S."/>
            <person name="Griffin N.W."/>
            <person name="Cheng J."/>
            <person name="Latreille P."/>
            <person name="Kerstetter R.A."/>
            <person name="Terrapon N."/>
            <person name="Henrissat B."/>
            <person name="Osterman A.L."/>
            <person name="Gordon J.I."/>
        </authorList>
    </citation>
    <scope>NUCLEOTIDE SEQUENCE [LARGE SCALE GENOMIC DNA]</scope>
    <source>
        <strain evidence="4 6">WH2</strain>
    </source>
</reference>
<gene>
    <name evidence="4" type="ORF">BcellWH2_02263</name>
    <name evidence="5" type="ORF">F2Y81_18210</name>
</gene>
<dbReference type="RefSeq" id="WP_029426033.1">
    <property type="nucleotide sequence ID" value="NZ_CABMLT010000002.1"/>
</dbReference>
<dbReference type="CDD" id="cd07185">
    <property type="entry name" value="OmpA_C-like"/>
    <property type="match status" value="1"/>
</dbReference>
<dbReference type="PROSITE" id="PS51123">
    <property type="entry name" value="OMPA_2"/>
    <property type="match status" value="1"/>
</dbReference>
<dbReference type="InterPro" id="IPR050330">
    <property type="entry name" value="Bact_OuterMem_StrucFunc"/>
</dbReference>
<dbReference type="KEGG" id="bcel:BcellWH2_02263"/>
<keyword evidence="1" id="KW-0472">Membrane</keyword>
<evidence type="ECO:0000256" key="1">
    <source>
        <dbReference type="PROSITE-ProRule" id="PRU00473"/>
    </source>
</evidence>
<name>A0A0P0FVZ6_9BACE</name>
<dbReference type="Gene3D" id="3.30.1330.60">
    <property type="entry name" value="OmpA-like domain"/>
    <property type="match status" value="1"/>
</dbReference>
<proteinExistence type="predicted"/>
<protein>
    <submittedName>
        <fullName evidence="5">OmpA family protein</fullName>
    </submittedName>
    <submittedName>
        <fullName evidence="4">Outer membrane protein 40</fullName>
    </submittedName>
</protein>
<sequence>MKLKIIITTMALTAVCLGVHAQEKKTNPNPWFVQGQMGASYSTGDADFGKLLAPTGAIAVGKYFSPVWGARLAISGWRGRVGSEISKQAHGFYYGAATVDGLMNLSQLIRKYPERLFDLSVIAGIGFNRTYSHSISSFMGRLGLQGALRLNDALDFNIEALANGVSDRWNGRDDHSFDTYFTLSLGLTYKFKTGYKCITCISEEYPEVLYTEEEVNQLVNEQRSQVTKEVKEVMMQKTDTVIIKQDCPPTKVVKGIKSHVAFGLGRTNVAPNQEMNVLAIADYMKQFPESKATVTGFADNGTGSRDINRRLAKQRAEAVAKQLIEKYGISRDRLTVSSMQDKEQPFQTNDWNRVVIIIAD</sequence>
<dbReference type="GeneID" id="66306370"/>
<organism evidence="4 6">
    <name type="scientific">Bacteroides cellulosilyticus</name>
    <dbReference type="NCBI Taxonomy" id="246787"/>
    <lineage>
        <taxon>Bacteria</taxon>
        <taxon>Pseudomonadati</taxon>
        <taxon>Bacteroidota</taxon>
        <taxon>Bacteroidia</taxon>
        <taxon>Bacteroidales</taxon>
        <taxon>Bacteroidaceae</taxon>
        <taxon>Bacteroides</taxon>
    </lineage>
</organism>
<dbReference type="eggNOG" id="COG2885">
    <property type="taxonomic scope" value="Bacteria"/>
</dbReference>
<evidence type="ECO:0000313" key="7">
    <source>
        <dbReference type="Proteomes" id="UP000448877"/>
    </source>
</evidence>
<evidence type="ECO:0000256" key="2">
    <source>
        <dbReference type="SAM" id="SignalP"/>
    </source>
</evidence>
<feature type="domain" description="OmpA-like" evidence="3">
    <location>
        <begin position="249"/>
        <end position="360"/>
    </location>
</feature>
<dbReference type="PANTHER" id="PTHR30329:SF21">
    <property type="entry name" value="LIPOPROTEIN YIAD-RELATED"/>
    <property type="match status" value="1"/>
</dbReference>
<dbReference type="PATRIC" id="fig|246787.4.peg.2324"/>
<dbReference type="EMBL" id="CP012801">
    <property type="protein sequence ID" value="ALJ59504.1"/>
    <property type="molecule type" value="Genomic_DNA"/>
</dbReference>
<dbReference type="InterPro" id="IPR036737">
    <property type="entry name" value="OmpA-like_sf"/>
</dbReference>